<keyword evidence="2" id="KW-1185">Reference proteome</keyword>
<dbReference type="AlphaFoldDB" id="A0A6H5FV79"/>
<gene>
    <name evidence="1" type="ORF">NTEN_LOCUS272</name>
</gene>
<name>A0A6H5FV79_9HEMI</name>
<protein>
    <submittedName>
        <fullName evidence="1">Uncharacterized protein</fullName>
    </submittedName>
</protein>
<dbReference type="Proteomes" id="UP000479000">
    <property type="component" value="Unassembled WGS sequence"/>
</dbReference>
<organism evidence="1 2">
    <name type="scientific">Nesidiocoris tenuis</name>
    <dbReference type="NCBI Taxonomy" id="355587"/>
    <lineage>
        <taxon>Eukaryota</taxon>
        <taxon>Metazoa</taxon>
        <taxon>Ecdysozoa</taxon>
        <taxon>Arthropoda</taxon>
        <taxon>Hexapoda</taxon>
        <taxon>Insecta</taxon>
        <taxon>Pterygota</taxon>
        <taxon>Neoptera</taxon>
        <taxon>Paraneoptera</taxon>
        <taxon>Hemiptera</taxon>
        <taxon>Heteroptera</taxon>
        <taxon>Panheteroptera</taxon>
        <taxon>Cimicomorpha</taxon>
        <taxon>Miridae</taxon>
        <taxon>Dicyphina</taxon>
        <taxon>Nesidiocoris</taxon>
    </lineage>
</organism>
<reference evidence="1 2" key="1">
    <citation type="submission" date="2020-02" db="EMBL/GenBank/DDBJ databases">
        <authorList>
            <person name="Ferguson B K."/>
        </authorList>
    </citation>
    <scope>NUCLEOTIDE SEQUENCE [LARGE SCALE GENOMIC DNA]</scope>
</reference>
<sequence length="199" mass="22633">NPDVLDDIWLHCISSKPSAPILRLYFSILQIRRAILSFASRTFETRPNHTPCVWASVIIRYRDSFHSQGTPDSPTYKLPRYRYISDRNKCYPNINYVNTFLATITRAGTLKSVHHLPKTCFTYFVNLPISRVISSNIDGRIVPRILRRSKNTRRTFGADIASLVIIARVAQCSATGSIMCLSLQAGQSSEFYLSRCGNR</sequence>
<evidence type="ECO:0000313" key="1">
    <source>
        <dbReference type="EMBL" id="CAA9993293.1"/>
    </source>
</evidence>
<evidence type="ECO:0000313" key="2">
    <source>
        <dbReference type="Proteomes" id="UP000479000"/>
    </source>
</evidence>
<dbReference type="EMBL" id="CADCXU010000374">
    <property type="protein sequence ID" value="CAA9993293.1"/>
    <property type="molecule type" value="Genomic_DNA"/>
</dbReference>
<feature type="non-terminal residue" evidence="1">
    <location>
        <position position="1"/>
    </location>
</feature>
<feature type="non-terminal residue" evidence="1">
    <location>
        <position position="199"/>
    </location>
</feature>
<accession>A0A6H5FV79</accession>
<proteinExistence type="predicted"/>